<name>A0A9X0QZ58_9PROT</name>
<dbReference type="SUPFAM" id="SSF160719">
    <property type="entry name" value="gpW/gp25-like"/>
    <property type="match status" value="1"/>
</dbReference>
<organism evidence="2 3">
    <name type="scientific">Siccirubricoccus deserti</name>
    <dbReference type="NCBI Taxonomy" id="2013562"/>
    <lineage>
        <taxon>Bacteria</taxon>
        <taxon>Pseudomonadati</taxon>
        <taxon>Pseudomonadota</taxon>
        <taxon>Alphaproteobacteria</taxon>
        <taxon>Acetobacterales</taxon>
        <taxon>Roseomonadaceae</taxon>
        <taxon>Siccirubricoccus</taxon>
    </lineage>
</organism>
<evidence type="ECO:0000313" key="3">
    <source>
        <dbReference type="Proteomes" id="UP000600101"/>
    </source>
</evidence>
<feature type="domain" description="IraD/Gp25-like" evidence="1">
    <location>
        <begin position="41"/>
        <end position="123"/>
    </location>
</feature>
<dbReference type="AlphaFoldDB" id="A0A9X0QZ58"/>
<dbReference type="Proteomes" id="UP000600101">
    <property type="component" value="Unassembled WGS sequence"/>
</dbReference>
<dbReference type="Pfam" id="PF04965">
    <property type="entry name" value="GPW_gp25"/>
    <property type="match status" value="1"/>
</dbReference>
<evidence type="ECO:0000313" key="2">
    <source>
        <dbReference type="EMBL" id="MBC4016350.1"/>
    </source>
</evidence>
<dbReference type="NCBIfam" id="TIGR03357">
    <property type="entry name" value="VI_zyme"/>
    <property type="match status" value="1"/>
</dbReference>
<dbReference type="InterPro" id="IPR007048">
    <property type="entry name" value="IraD/Gp25-like"/>
</dbReference>
<protein>
    <submittedName>
        <fullName evidence="2">Type VI secretion system baseplate subunit TssE</fullName>
    </submittedName>
</protein>
<gene>
    <name evidence="2" type="primary">tssE</name>
    <name evidence="2" type="ORF">H7965_13580</name>
</gene>
<evidence type="ECO:0000259" key="1">
    <source>
        <dbReference type="Pfam" id="PF04965"/>
    </source>
</evidence>
<comment type="caution">
    <text evidence="2">The sequence shown here is derived from an EMBL/GenBank/DDBJ whole genome shotgun (WGS) entry which is preliminary data.</text>
</comment>
<proteinExistence type="predicted"/>
<sequence>MRRPEVSRRQRGARPPLFDRLFDLDPAAADSADARLLKDADLRLSVARHLGHLLDCRSPAREAGQDLTVLDWGVPDMGALPPRDRRAQATWLAEVRRSLACFEPRLRNPELQLQTGTEAGRSTLCIRGSIGTADAAAPVLFELALEAAASGS</sequence>
<dbReference type="EMBL" id="JACOMF010000014">
    <property type="protein sequence ID" value="MBC4016350.1"/>
    <property type="molecule type" value="Genomic_DNA"/>
</dbReference>
<dbReference type="RefSeq" id="WP_186771120.1">
    <property type="nucleotide sequence ID" value="NZ_JACOMF010000014.1"/>
</dbReference>
<reference evidence="2" key="1">
    <citation type="submission" date="2020-08" db="EMBL/GenBank/DDBJ databases">
        <authorList>
            <person name="Hu Y."/>
            <person name="Nguyen S.V."/>
            <person name="Li F."/>
            <person name="Fanning S."/>
        </authorList>
    </citation>
    <scope>NUCLEOTIDE SEQUENCE</scope>
    <source>
        <strain evidence="2">SYSU D8009</strain>
    </source>
</reference>
<dbReference type="InterPro" id="IPR017737">
    <property type="entry name" value="TssE1-like"/>
</dbReference>
<accession>A0A9X0QZ58</accession>
<keyword evidence="3" id="KW-1185">Reference proteome</keyword>